<keyword evidence="3" id="KW-0602">Photosynthesis</keyword>
<evidence type="ECO:0000256" key="9">
    <source>
        <dbReference type="SAM" id="MobiDB-lite"/>
    </source>
</evidence>
<proteinExistence type="inferred from homology"/>
<evidence type="ECO:0000313" key="12">
    <source>
        <dbReference type="EMBL" id="KAK8532215.1"/>
    </source>
</evidence>
<feature type="compositionally biased region" description="Basic and acidic residues" evidence="9">
    <location>
        <begin position="54"/>
        <end position="65"/>
    </location>
</feature>
<comment type="subcellular location">
    <subcellularLocation>
        <location evidence="1">Membrane</location>
        <topology evidence="1">Multi-pass membrane protein</topology>
    </subcellularLocation>
</comment>
<evidence type="ECO:0000259" key="11">
    <source>
        <dbReference type="Pfam" id="PF02605"/>
    </source>
</evidence>
<sequence>MSRTLEEHTVAGGAGSLEAAGLVVILSICLTMYGTTLFNEGEPSTVPSLTLTGRKKEPDHCKRPMDGLSSPVDFSLVAFRVSPSSFMS</sequence>
<keyword evidence="6 10" id="KW-1133">Transmembrane helix</keyword>
<keyword evidence="5" id="KW-0603">Photosystem I</keyword>
<dbReference type="InterPro" id="IPR036592">
    <property type="entry name" value="PSI_PsaL_sf"/>
</dbReference>
<evidence type="ECO:0000256" key="2">
    <source>
        <dbReference type="ARBA" id="ARBA00008820"/>
    </source>
</evidence>
<dbReference type="PANTHER" id="PTHR34803">
    <property type="entry name" value="PHOTOSYSTEM I REACTION CENTER SUBUNIT XI, CHLOROPLASTIC"/>
    <property type="match status" value="1"/>
</dbReference>
<gene>
    <name evidence="12" type="ORF">V6N12_053661</name>
</gene>
<evidence type="ECO:0000256" key="6">
    <source>
        <dbReference type="ARBA" id="ARBA00022989"/>
    </source>
</evidence>
<evidence type="ECO:0000256" key="10">
    <source>
        <dbReference type="SAM" id="Phobius"/>
    </source>
</evidence>
<dbReference type="InterPro" id="IPR022980">
    <property type="entry name" value="PSI_suXI"/>
</dbReference>
<dbReference type="Gene3D" id="1.20.1240.10">
    <property type="entry name" value="Photosystem I PsaL, reaction centre subunit XI"/>
    <property type="match status" value="1"/>
</dbReference>
<keyword evidence="7 10" id="KW-0472">Membrane</keyword>
<name>A0ABR2D883_9ROSI</name>
<evidence type="ECO:0000256" key="1">
    <source>
        <dbReference type="ARBA" id="ARBA00004141"/>
    </source>
</evidence>
<dbReference type="EMBL" id="JBBPBM010000034">
    <property type="protein sequence ID" value="KAK8532215.1"/>
    <property type="molecule type" value="Genomic_DNA"/>
</dbReference>
<feature type="domain" description="Photosystem I PsaL reaction centre subunit XI" evidence="11">
    <location>
        <begin position="5"/>
        <end position="46"/>
    </location>
</feature>
<evidence type="ECO:0000313" key="13">
    <source>
        <dbReference type="Proteomes" id="UP001472677"/>
    </source>
</evidence>
<feature type="transmembrane region" description="Helical" evidence="10">
    <location>
        <begin position="20"/>
        <end position="38"/>
    </location>
</feature>
<comment type="similarity">
    <text evidence="2">Belongs to the PsaL family.</text>
</comment>
<comment type="caution">
    <text evidence="12">The sequence shown here is derived from an EMBL/GenBank/DDBJ whole genome shotgun (WGS) entry which is preliminary data.</text>
</comment>
<organism evidence="12 13">
    <name type="scientific">Hibiscus sabdariffa</name>
    <name type="common">roselle</name>
    <dbReference type="NCBI Taxonomy" id="183260"/>
    <lineage>
        <taxon>Eukaryota</taxon>
        <taxon>Viridiplantae</taxon>
        <taxon>Streptophyta</taxon>
        <taxon>Embryophyta</taxon>
        <taxon>Tracheophyta</taxon>
        <taxon>Spermatophyta</taxon>
        <taxon>Magnoliopsida</taxon>
        <taxon>eudicotyledons</taxon>
        <taxon>Gunneridae</taxon>
        <taxon>Pentapetalae</taxon>
        <taxon>rosids</taxon>
        <taxon>malvids</taxon>
        <taxon>Malvales</taxon>
        <taxon>Malvaceae</taxon>
        <taxon>Malvoideae</taxon>
        <taxon>Hibiscus</taxon>
    </lineage>
</organism>
<dbReference type="Pfam" id="PF02605">
    <property type="entry name" value="PsaL"/>
    <property type="match status" value="1"/>
</dbReference>
<dbReference type="PANTHER" id="PTHR34803:SF2">
    <property type="entry name" value="PHOTOSYSTEM I REACTION CENTER SUBUNIT XI, CHLOROPLASTIC"/>
    <property type="match status" value="1"/>
</dbReference>
<protein>
    <recommendedName>
        <fullName evidence="8">PSI subunit V</fullName>
    </recommendedName>
</protein>
<keyword evidence="4 10" id="KW-0812">Transmembrane</keyword>
<accession>A0ABR2D883</accession>
<dbReference type="InterPro" id="IPR003757">
    <property type="entry name" value="PSI_PsaL"/>
</dbReference>
<evidence type="ECO:0000256" key="7">
    <source>
        <dbReference type="ARBA" id="ARBA00023136"/>
    </source>
</evidence>
<evidence type="ECO:0000256" key="4">
    <source>
        <dbReference type="ARBA" id="ARBA00022692"/>
    </source>
</evidence>
<evidence type="ECO:0000256" key="5">
    <source>
        <dbReference type="ARBA" id="ARBA00022836"/>
    </source>
</evidence>
<reference evidence="12 13" key="1">
    <citation type="journal article" date="2024" name="G3 (Bethesda)">
        <title>Genome assembly of Hibiscus sabdariffa L. provides insights into metabolisms of medicinal natural products.</title>
        <authorList>
            <person name="Kim T."/>
        </authorList>
    </citation>
    <scope>NUCLEOTIDE SEQUENCE [LARGE SCALE GENOMIC DNA]</scope>
    <source>
        <strain evidence="12">TK-2024</strain>
        <tissue evidence="12">Old leaves</tissue>
    </source>
</reference>
<dbReference type="Proteomes" id="UP001472677">
    <property type="component" value="Unassembled WGS sequence"/>
</dbReference>
<feature type="region of interest" description="Disordered" evidence="9">
    <location>
        <begin position="43"/>
        <end position="66"/>
    </location>
</feature>
<keyword evidence="13" id="KW-1185">Reference proteome</keyword>
<dbReference type="SUPFAM" id="SSF81568">
    <property type="entry name" value="Photosystem I reaction center subunit XI, PsaL"/>
    <property type="match status" value="1"/>
</dbReference>
<evidence type="ECO:0000256" key="8">
    <source>
        <dbReference type="ARBA" id="ARBA00032768"/>
    </source>
</evidence>
<evidence type="ECO:0000256" key="3">
    <source>
        <dbReference type="ARBA" id="ARBA00022531"/>
    </source>
</evidence>